<name>A0A392TP74_9FABA</name>
<sequence length="39" mass="4335">RLAPTHGLTQCIRRLSVGDVPERSLGNNFAGEQRLEETL</sequence>
<comment type="caution">
    <text evidence="1">The sequence shown here is derived from an EMBL/GenBank/DDBJ whole genome shotgun (WGS) entry which is preliminary data.</text>
</comment>
<accession>A0A392TP74</accession>
<reference evidence="1 2" key="1">
    <citation type="journal article" date="2018" name="Front. Plant Sci.">
        <title>Red Clover (Trifolium pratense) and Zigzag Clover (T. medium) - A Picture of Genomic Similarities and Differences.</title>
        <authorList>
            <person name="Dluhosova J."/>
            <person name="Istvanek J."/>
            <person name="Nedelnik J."/>
            <person name="Repkova J."/>
        </authorList>
    </citation>
    <scope>NUCLEOTIDE SEQUENCE [LARGE SCALE GENOMIC DNA]</scope>
    <source>
        <strain evidence="2">cv. 10/8</strain>
        <tissue evidence="1">Leaf</tissue>
    </source>
</reference>
<keyword evidence="2" id="KW-1185">Reference proteome</keyword>
<proteinExistence type="predicted"/>
<dbReference type="EMBL" id="LXQA010623785">
    <property type="protein sequence ID" value="MCI62708.1"/>
    <property type="molecule type" value="Genomic_DNA"/>
</dbReference>
<evidence type="ECO:0000313" key="2">
    <source>
        <dbReference type="Proteomes" id="UP000265520"/>
    </source>
</evidence>
<evidence type="ECO:0000313" key="1">
    <source>
        <dbReference type="EMBL" id="MCI62708.1"/>
    </source>
</evidence>
<feature type="non-terminal residue" evidence="1">
    <location>
        <position position="1"/>
    </location>
</feature>
<organism evidence="1 2">
    <name type="scientific">Trifolium medium</name>
    <dbReference type="NCBI Taxonomy" id="97028"/>
    <lineage>
        <taxon>Eukaryota</taxon>
        <taxon>Viridiplantae</taxon>
        <taxon>Streptophyta</taxon>
        <taxon>Embryophyta</taxon>
        <taxon>Tracheophyta</taxon>
        <taxon>Spermatophyta</taxon>
        <taxon>Magnoliopsida</taxon>
        <taxon>eudicotyledons</taxon>
        <taxon>Gunneridae</taxon>
        <taxon>Pentapetalae</taxon>
        <taxon>rosids</taxon>
        <taxon>fabids</taxon>
        <taxon>Fabales</taxon>
        <taxon>Fabaceae</taxon>
        <taxon>Papilionoideae</taxon>
        <taxon>50 kb inversion clade</taxon>
        <taxon>NPAAA clade</taxon>
        <taxon>Hologalegina</taxon>
        <taxon>IRL clade</taxon>
        <taxon>Trifolieae</taxon>
        <taxon>Trifolium</taxon>
    </lineage>
</organism>
<dbReference type="AlphaFoldDB" id="A0A392TP74"/>
<protein>
    <submittedName>
        <fullName evidence="1">Uncharacterized protein</fullName>
    </submittedName>
</protein>
<dbReference type="Proteomes" id="UP000265520">
    <property type="component" value="Unassembled WGS sequence"/>
</dbReference>